<dbReference type="Proteomes" id="UP000590749">
    <property type="component" value="Unassembled WGS sequence"/>
</dbReference>
<accession>A0A7W5AF30</accession>
<dbReference type="Gene3D" id="2.30.30.40">
    <property type="entry name" value="SH3 Domains"/>
    <property type="match status" value="1"/>
</dbReference>
<gene>
    <name evidence="2" type="ORF">FHR83_002482</name>
</gene>
<feature type="domain" description="CheW-like" evidence="1">
    <location>
        <begin position="29"/>
        <end position="164"/>
    </location>
</feature>
<organism evidence="2 3">
    <name type="scientific">Actinoplanes campanulatus</name>
    <dbReference type="NCBI Taxonomy" id="113559"/>
    <lineage>
        <taxon>Bacteria</taxon>
        <taxon>Bacillati</taxon>
        <taxon>Actinomycetota</taxon>
        <taxon>Actinomycetes</taxon>
        <taxon>Micromonosporales</taxon>
        <taxon>Micromonosporaceae</taxon>
        <taxon>Actinoplanes</taxon>
    </lineage>
</organism>
<evidence type="ECO:0000259" key="1">
    <source>
        <dbReference type="PROSITE" id="PS50851"/>
    </source>
</evidence>
<dbReference type="InterPro" id="IPR036061">
    <property type="entry name" value="CheW-like_dom_sf"/>
</dbReference>
<dbReference type="PROSITE" id="PS50851">
    <property type="entry name" value="CHEW"/>
    <property type="match status" value="1"/>
</dbReference>
<sequence length="176" mass="19065">MTVAGRVTRLREEFDRSFAEPARVLECGTVELLAVSAGDRPYALRLAEASGVHPDRPVTPLPTSVRGLLGVAGFAGAVVPVYDLAALLGHPVPRRPRWLLLAQGTPPLALAFHELDRHLRVPFADVVDGFDGGGQDGCLHEMVRLPDGHRPIVDVPAVRELVHRLAGHRPVPEEVR</sequence>
<comment type="caution">
    <text evidence="2">The sequence shown here is derived from an EMBL/GenBank/DDBJ whole genome shotgun (WGS) entry which is preliminary data.</text>
</comment>
<evidence type="ECO:0000313" key="3">
    <source>
        <dbReference type="Proteomes" id="UP000590749"/>
    </source>
</evidence>
<reference evidence="2 3" key="1">
    <citation type="submission" date="2020-08" db="EMBL/GenBank/DDBJ databases">
        <title>Genomic Encyclopedia of Type Strains, Phase III (KMG-III): the genomes of soil and plant-associated and newly described type strains.</title>
        <authorList>
            <person name="Whitman W."/>
        </authorList>
    </citation>
    <scope>NUCLEOTIDE SEQUENCE [LARGE SCALE GENOMIC DNA]</scope>
    <source>
        <strain evidence="2 3">CECT 3287</strain>
    </source>
</reference>
<dbReference type="AlphaFoldDB" id="A0A7W5AF30"/>
<dbReference type="Gene3D" id="2.40.50.180">
    <property type="entry name" value="CheA-289, Domain 4"/>
    <property type="match status" value="1"/>
</dbReference>
<proteinExistence type="predicted"/>
<name>A0A7W5AF30_9ACTN</name>
<dbReference type="Pfam" id="PF01584">
    <property type="entry name" value="CheW"/>
    <property type="match status" value="1"/>
</dbReference>
<dbReference type="SUPFAM" id="SSF50341">
    <property type="entry name" value="CheW-like"/>
    <property type="match status" value="1"/>
</dbReference>
<dbReference type="RefSeq" id="WP_183219085.1">
    <property type="nucleotide sequence ID" value="NZ_BMPW01000003.1"/>
</dbReference>
<protein>
    <submittedName>
        <fullName evidence="2">Purine-binding chemotaxis protein CheW</fullName>
    </submittedName>
</protein>
<dbReference type="GO" id="GO:0006935">
    <property type="term" value="P:chemotaxis"/>
    <property type="evidence" value="ECO:0007669"/>
    <property type="project" value="InterPro"/>
</dbReference>
<dbReference type="EMBL" id="JACHXF010000004">
    <property type="protein sequence ID" value="MBB3094819.1"/>
    <property type="molecule type" value="Genomic_DNA"/>
</dbReference>
<keyword evidence="3" id="KW-1185">Reference proteome</keyword>
<dbReference type="GO" id="GO:0007165">
    <property type="term" value="P:signal transduction"/>
    <property type="evidence" value="ECO:0007669"/>
    <property type="project" value="InterPro"/>
</dbReference>
<dbReference type="InterPro" id="IPR002545">
    <property type="entry name" value="CheW-lke_dom"/>
</dbReference>
<evidence type="ECO:0000313" key="2">
    <source>
        <dbReference type="EMBL" id="MBB3094819.1"/>
    </source>
</evidence>